<dbReference type="Gene3D" id="1.10.8.790">
    <property type="entry name" value="RNA-dependent RNA polymerase, slab domain, helical subdomain-like"/>
    <property type="match status" value="1"/>
</dbReference>
<feature type="region of interest" description="Disordered" evidence="2">
    <location>
        <begin position="104"/>
        <end position="140"/>
    </location>
</feature>
<feature type="domain" description="RDRP core" evidence="3">
    <location>
        <begin position="368"/>
        <end position="1014"/>
    </location>
</feature>
<reference evidence="4 5" key="1">
    <citation type="journal article" date="2014" name="Genome Biol. Evol.">
        <title>Comparative genomics and transcriptomics analyses reveal divergent lifestyle features of nematode endoparasitic fungus Hirsutella minnesotensis.</title>
        <authorList>
            <person name="Lai Y."/>
            <person name="Liu K."/>
            <person name="Zhang X."/>
            <person name="Zhang X."/>
            <person name="Li K."/>
            <person name="Wang N."/>
            <person name="Shu C."/>
            <person name="Wu Y."/>
            <person name="Wang C."/>
            <person name="Bushley K.E."/>
            <person name="Xiang M."/>
            <person name="Liu X."/>
        </authorList>
    </citation>
    <scope>NUCLEOTIDE SEQUENCE [LARGE SCALE GENOMIC DNA]</scope>
    <source>
        <strain evidence="4 5">3608</strain>
    </source>
</reference>
<comment type="similarity">
    <text evidence="1">Belongs to the RdRP family.</text>
</comment>
<name>A0A0F7ZVC7_9HYPO</name>
<keyword evidence="5" id="KW-1185">Reference proteome</keyword>
<dbReference type="GO" id="GO:0003968">
    <property type="term" value="F:RNA-directed RNA polymerase activity"/>
    <property type="evidence" value="ECO:0007669"/>
    <property type="project" value="UniProtKB-KW"/>
</dbReference>
<dbReference type="InterPro" id="IPR057596">
    <property type="entry name" value="RDRP_core"/>
</dbReference>
<dbReference type="PANTHER" id="PTHR23079">
    <property type="entry name" value="RNA-DEPENDENT RNA POLYMERASE"/>
    <property type="match status" value="1"/>
</dbReference>
<proteinExistence type="inferred from homology"/>
<feature type="region of interest" description="Disordered" evidence="2">
    <location>
        <begin position="1053"/>
        <end position="1079"/>
    </location>
</feature>
<dbReference type="GO" id="GO:0031380">
    <property type="term" value="C:nuclear RNA-directed RNA polymerase complex"/>
    <property type="evidence" value="ECO:0007669"/>
    <property type="project" value="TreeGrafter"/>
</dbReference>
<keyword evidence="1" id="KW-0694">RNA-binding</keyword>
<feature type="compositionally biased region" description="Polar residues" evidence="2">
    <location>
        <begin position="1065"/>
        <end position="1079"/>
    </location>
</feature>
<evidence type="ECO:0000256" key="2">
    <source>
        <dbReference type="SAM" id="MobiDB-lite"/>
    </source>
</evidence>
<dbReference type="GO" id="GO:0030422">
    <property type="term" value="P:siRNA processing"/>
    <property type="evidence" value="ECO:0007669"/>
    <property type="project" value="TreeGrafter"/>
</dbReference>
<organism evidence="4 5">
    <name type="scientific">Hirsutella minnesotensis 3608</name>
    <dbReference type="NCBI Taxonomy" id="1043627"/>
    <lineage>
        <taxon>Eukaryota</taxon>
        <taxon>Fungi</taxon>
        <taxon>Dikarya</taxon>
        <taxon>Ascomycota</taxon>
        <taxon>Pezizomycotina</taxon>
        <taxon>Sordariomycetes</taxon>
        <taxon>Hypocreomycetidae</taxon>
        <taxon>Hypocreales</taxon>
        <taxon>Ophiocordycipitaceae</taxon>
        <taxon>Hirsutella</taxon>
    </lineage>
</organism>
<dbReference type="EMBL" id="KQ030511">
    <property type="protein sequence ID" value="KJZ76383.1"/>
    <property type="molecule type" value="Genomic_DNA"/>
</dbReference>
<keyword evidence="1" id="KW-0808">Transferase</keyword>
<dbReference type="Pfam" id="PF05183">
    <property type="entry name" value="RdRP"/>
    <property type="match status" value="1"/>
</dbReference>
<accession>A0A0F7ZVC7</accession>
<gene>
    <name evidence="4" type="ORF">HIM_04112</name>
</gene>
<protein>
    <recommendedName>
        <fullName evidence="1">RNA-dependent RNA polymerase</fullName>
        <ecNumber evidence="1">2.7.7.48</ecNumber>
    </recommendedName>
</protein>
<evidence type="ECO:0000313" key="4">
    <source>
        <dbReference type="EMBL" id="KJZ76383.1"/>
    </source>
</evidence>
<dbReference type="PANTHER" id="PTHR23079:SF14">
    <property type="entry name" value="RNA-DEPENDENT RNA POLYMERASE"/>
    <property type="match status" value="1"/>
</dbReference>
<feature type="compositionally biased region" description="Basic residues" evidence="2">
    <location>
        <begin position="1053"/>
        <end position="1064"/>
    </location>
</feature>
<dbReference type="GO" id="GO:0003723">
    <property type="term" value="F:RNA binding"/>
    <property type="evidence" value="ECO:0007669"/>
    <property type="project" value="UniProtKB-KW"/>
</dbReference>
<sequence>MPRNSTPEELQRIIGGLNSNFGLSIQSSSHSPKNTSAVIYKKIHYLHYQDRDTLSACLGRFYVKARRLLQQAVPQPFISAAFRPQSASCKEALENLLLETLTAATPRAPSQKQGKRISSDAPVSQAKRPRSREKGDLKSNAVDDLPVRSRCIKSPASFAKVTNTIHSYYQVSGKSAQSTPTKTPSAMSIFTASATEETAESETTVDDDEFDDDFGSLSMSAKLFEDNVVESLSKEMQRNAGNRSCVYENDDPRSLDQRLKSVLSSKPIPGLNEAPLAVIWEATRILQHCQVDPEDYPFTYQPNNSWHNQDSFRAMHKTGPFEGKGLPIRSEDEAWNLALRTFQSKGDGVTLSAALVVRTHDTGPLMELRLNPMKTEVAHRLGHRFGGDRFLEVNMPSPRSLQKDFPCFDNVYVRFIRWLVRDQSNHHFLGRTWSAFFTREPKAKPQSGGKQKIQERVYFFAVNGNTFKAPASPGMVPPLDEATTPETRTTFTREGLLNWAISMQESSKQPFPKLFSRIALCLSRAIPTVTLERHQIRRQKGHVGTHQDMNDGIARMSRNLAKQIATSLGLSEVPTAFQGRFGCAKGMWVVDVDDDGIDGDVWIETFKSQEKWSWNLEDPLHRRFEVKAVPKEAEPARLNRQFITVLEAQAVDPEAMRNVIAKYLENHLLNDLGAQEAAMSHPAEFLLWLTKSSLSKSSLISHGHVPFQGGLPKSDEEALALLLGAGFDHKKLKYIQDIAYAIGKRKADHLKDTAHVRIPQSANMLMVADFSSSLEEGEVHVSFSSKFQVEGFCDTLLEGMDVLVGRSPAHLPSDVQRVKVVSHPKLRMLKDVIVFSTKGKRPLADLLSGGDYDGDRAWVCWDRDIVNNFVNSPVPDCPDLVKSGYLRKLDLTVQDLSGGRTNAADACTKFMYLAFLFNMQGSQLGSCTKYKDRLSYQRNSVKDREIVILSNLLGHLVDQRKQGFTFWPDDWARFRDQLLKTPKFLGEPQYNEERTSLPSSTRYCHILDFLKFKVANETMDGALEKFEKAIRTNTVHPYDSDLFKMFNHYKAKRKTPLSREKGRRTSISPNSVSANQSQLAATAGDGADVSLGNCASCSHRKICSPSQPDGSGRVVADEYISNTWDTLLDSLVNDIDEVKKEWDRRSSPGKSSDGEYGKKVTELHQMWMAISPPEEIQSTEPVQMLMEGWNEDANSSLWTLLKASATFSRHYKYERFTWSMAGRSLCWLKFKATRIPGDTAGAVIQPEIYAALRPDKKFIAARSAQREIQRENESVIALNGVTDYDDDGVPTDDV</sequence>
<dbReference type="OrthoDB" id="10055769at2759"/>
<evidence type="ECO:0000313" key="5">
    <source>
        <dbReference type="Proteomes" id="UP000054481"/>
    </source>
</evidence>
<keyword evidence="1" id="KW-0548">Nucleotidyltransferase</keyword>
<dbReference type="Proteomes" id="UP000054481">
    <property type="component" value="Unassembled WGS sequence"/>
</dbReference>
<keyword evidence="1" id="KW-0696">RNA-directed RNA polymerase</keyword>
<comment type="catalytic activity">
    <reaction evidence="1">
        <text>RNA(n) + a ribonucleoside 5'-triphosphate = RNA(n+1) + diphosphate</text>
        <dbReference type="Rhea" id="RHEA:21248"/>
        <dbReference type="Rhea" id="RHEA-COMP:14527"/>
        <dbReference type="Rhea" id="RHEA-COMP:17342"/>
        <dbReference type="ChEBI" id="CHEBI:33019"/>
        <dbReference type="ChEBI" id="CHEBI:61557"/>
        <dbReference type="ChEBI" id="CHEBI:140395"/>
        <dbReference type="EC" id="2.7.7.48"/>
    </reaction>
</comment>
<evidence type="ECO:0000256" key="1">
    <source>
        <dbReference type="RuleBase" id="RU363098"/>
    </source>
</evidence>
<evidence type="ECO:0000259" key="3">
    <source>
        <dbReference type="Pfam" id="PF05183"/>
    </source>
</evidence>
<dbReference type="InterPro" id="IPR007855">
    <property type="entry name" value="RDRP"/>
</dbReference>
<dbReference type="EC" id="2.7.7.48" evidence="1"/>